<protein>
    <submittedName>
        <fullName evidence="2">Uncharacterized protein</fullName>
    </submittedName>
</protein>
<dbReference type="Proteomes" id="UP000092600">
    <property type="component" value="Unassembled WGS sequence"/>
</dbReference>
<accession>A0A199V5K4</accession>
<sequence length="209" mass="23798">MKESINLRQIKHLRYYRRRAAAALRRFDPRRKKEEAMAASPPRSPPRVIARHVSFFFLLLLLLLLPLLALSKSSPRPITGFLSSPSRIRSPGRRDPGEEERVLRRHREWTVGVEVPSFGNREGELRPAVPFAAMLRAHLRRRSLGRRGEGLCPRARVQILHAQVVHGRQPRRCEGGLQFLTSAHAFTIVTFAPPPAPPPPRPAPREEHA</sequence>
<dbReference type="EMBL" id="LSRQ01003176">
    <property type="protein sequence ID" value="OAY72273.1"/>
    <property type="molecule type" value="Genomic_DNA"/>
</dbReference>
<evidence type="ECO:0000256" key="1">
    <source>
        <dbReference type="SAM" id="MobiDB-lite"/>
    </source>
</evidence>
<name>A0A199V5K4_ANACO</name>
<proteinExistence type="predicted"/>
<dbReference type="AlphaFoldDB" id="A0A199V5K4"/>
<reference evidence="2 3" key="1">
    <citation type="journal article" date="2016" name="DNA Res.">
        <title>The draft genome of MD-2 pineapple using hybrid error correction of long reads.</title>
        <authorList>
            <person name="Redwan R.M."/>
            <person name="Saidin A."/>
            <person name="Kumar S.V."/>
        </authorList>
    </citation>
    <scope>NUCLEOTIDE SEQUENCE [LARGE SCALE GENOMIC DNA]</scope>
    <source>
        <strain evidence="3">cv. MD2</strain>
        <tissue evidence="2">Leaf</tissue>
    </source>
</reference>
<evidence type="ECO:0000313" key="2">
    <source>
        <dbReference type="EMBL" id="OAY72273.1"/>
    </source>
</evidence>
<comment type="caution">
    <text evidence="2">The sequence shown here is derived from an EMBL/GenBank/DDBJ whole genome shotgun (WGS) entry which is preliminary data.</text>
</comment>
<feature type="region of interest" description="Disordered" evidence="1">
    <location>
        <begin position="80"/>
        <end position="99"/>
    </location>
</feature>
<organism evidence="2 3">
    <name type="scientific">Ananas comosus</name>
    <name type="common">Pineapple</name>
    <name type="synonym">Ananas ananas</name>
    <dbReference type="NCBI Taxonomy" id="4615"/>
    <lineage>
        <taxon>Eukaryota</taxon>
        <taxon>Viridiplantae</taxon>
        <taxon>Streptophyta</taxon>
        <taxon>Embryophyta</taxon>
        <taxon>Tracheophyta</taxon>
        <taxon>Spermatophyta</taxon>
        <taxon>Magnoliopsida</taxon>
        <taxon>Liliopsida</taxon>
        <taxon>Poales</taxon>
        <taxon>Bromeliaceae</taxon>
        <taxon>Bromelioideae</taxon>
        <taxon>Ananas</taxon>
    </lineage>
</organism>
<gene>
    <name evidence="2" type="ORF">ACMD2_15167</name>
</gene>
<evidence type="ECO:0000313" key="3">
    <source>
        <dbReference type="Proteomes" id="UP000092600"/>
    </source>
</evidence>